<dbReference type="RefSeq" id="WP_002579178.1">
    <property type="nucleotide sequence ID" value="NZ_CACRTU010000036.1"/>
</dbReference>
<evidence type="ECO:0000313" key="2">
    <source>
        <dbReference type="Proteomes" id="UP000238081"/>
    </source>
</evidence>
<proteinExistence type="predicted"/>
<protein>
    <recommendedName>
        <fullName evidence="3">DUF624 domain-containing protein</fullName>
    </recommendedName>
</protein>
<name>A0A2S7F5G0_CLOBU</name>
<dbReference type="Pfam" id="PF04854">
    <property type="entry name" value="DUF624"/>
    <property type="match status" value="1"/>
</dbReference>
<reference evidence="1 2" key="1">
    <citation type="submission" date="2016-01" db="EMBL/GenBank/DDBJ databases">
        <title>Characterization of the Clostridium difficile lineages that are prevalent in Hong Kong and China.</title>
        <authorList>
            <person name="Kwok J.S.-L."/>
            <person name="Lam W.-Y."/>
            <person name="Ip M."/>
            <person name="Chan T.-F."/>
            <person name="Hawkey P.M."/>
            <person name="Tsui S.K.-W."/>
        </authorList>
    </citation>
    <scope>NUCLEOTIDE SEQUENCE [LARGE SCALE GENOMIC DNA]</scope>
    <source>
        <strain evidence="1 2">300064</strain>
    </source>
</reference>
<organism evidence="1 2">
    <name type="scientific">Clostridium butyricum</name>
    <dbReference type="NCBI Taxonomy" id="1492"/>
    <lineage>
        <taxon>Bacteria</taxon>
        <taxon>Bacillati</taxon>
        <taxon>Bacillota</taxon>
        <taxon>Clostridia</taxon>
        <taxon>Eubacteriales</taxon>
        <taxon>Clostridiaceae</taxon>
        <taxon>Clostridium</taxon>
    </lineage>
</organism>
<evidence type="ECO:0008006" key="3">
    <source>
        <dbReference type="Google" id="ProtNLM"/>
    </source>
</evidence>
<evidence type="ECO:0000313" key="1">
    <source>
        <dbReference type="EMBL" id="PPV11931.1"/>
    </source>
</evidence>
<dbReference type="InterPro" id="IPR006938">
    <property type="entry name" value="DUF624"/>
</dbReference>
<gene>
    <name evidence="1" type="ORF">AWN73_06395</name>
</gene>
<dbReference type="Proteomes" id="UP000238081">
    <property type="component" value="Unassembled WGS sequence"/>
</dbReference>
<dbReference type="AlphaFoldDB" id="A0A2S7F5G0"/>
<sequence length="225" mass="25639">MFRFLFPNYAKAGAGIDRNAPKKQGLPLIIETLSREFTNLLKLNFIFLIFCIPIVTIGPAIGALTSVTIKMVKDEPVDWFYDFKEAFKKNWKQSFVLGILQSIVAIVIGCAFLYYFQLTGIAYYCMMFIISVISAIVFMSFIYLYPMTILVNLKIKDIVKNSYLLSIINIKYSIITLAVCLLVFAAGIMLRFVTIPIIFLFFSISFSCFICSFCAYGPIERNIIK</sequence>
<comment type="caution">
    <text evidence="1">The sequence shown here is derived from an EMBL/GenBank/DDBJ whole genome shotgun (WGS) entry which is preliminary data.</text>
</comment>
<accession>A0A2S7F5G0</accession>
<dbReference type="EMBL" id="LRDH01000173">
    <property type="protein sequence ID" value="PPV11931.1"/>
    <property type="molecule type" value="Genomic_DNA"/>
</dbReference>